<dbReference type="Proteomes" id="UP000017944">
    <property type="component" value="Unassembled WGS sequence"/>
</dbReference>
<gene>
    <name evidence="1" type="ORF">WRSd3_03466</name>
</gene>
<accession>A0A090NWG0</accession>
<name>A0A090NWG0_SHIDY</name>
<comment type="caution">
    <text evidence="1">The sequence shown here is derived from an EMBL/GenBank/DDBJ whole genome shotgun (WGS) entry which is preliminary data.</text>
</comment>
<proteinExistence type="predicted"/>
<sequence length="110" mass="13059">MCGILDRLKKFGDLFYWKRIKKQHKRSFVKLFIFLTEFKKTTLFRGLKRATVTLRNRVGFSKRWKRGILRIVIQWLLGSSRSGKPENGRMRHKAFRTYGRNDGSLPVPEG</sequence>
<protein>
    <submittedName>
        <fullName evidence="1">Uncharacterized protein</fullName>
    </submittedName>
</protein>
<reference evidence="1 2" key="1">
    <citation type="submission" date="2013-10" db="EMBL/GenBank/DDBJ databases">
        <title>Draft genomes and the virulence plasmids of Sd1617 vaccine constructs: WRSd3 and WRSd5.</title>
        <authorList>
            <person name="Aksomboon Vongsawan A."/>
            <person name="Venkatesan M.M."/>
            <person name="Vaisvil B."/>
            <person name="Emel G."/>
            <person name="Kepatral V."/>
            <person name="Sethabutr O."/>
            <person name="Serichantalergs O."/>
            <person name="Mason C."/>
        </authorList>
    </citation>
    <scope>NUCLEOTIDE SEQUENCE [LARGE SCALE GENOMIC DNA]</scope>
    <source>
        <strain evidence="1 2">WRSd3</strain>
    </source>
</reference>
<dbReference type="AlphaFoldDB" id="A0A090NWG0"/>
<dbReference type="EMBL" id="AXUT01000323">
    <property type="protein sequence ID" value="ESU77698.1"/>
    <property type="molecule type" value="Genomic_DNA"/>
</dbReference>
<organism evidence="1 2">
    <name type="scientific">Shigella dysenteriae WRSd3</name>
    <dbReference type="NCBI Taxonomy" id="1401327"/>
    <lineage>
        <taxon>Bacteria</taxon>
        <taxon>Pseudomonadati</taxon>
        <taxon>Pseudomonadota</taxon>
        <taxon>Gammaproteobacteria</taxon>
        <taxon>Enterobacterales</taxon>
        <taxon>Enterobacteriaceae</taxon>
        <taxon>Shigella</taxon>
    </lineage>
</organism>
<evidence type="ECO:0000313" key="2">
    <source>
        <dbReference type="Proteomes" id="UP000017944"/>
    </source>
</evidence>
<evidence type="ECO:0000313" key="1">
    <source>
        <dbReference type="EMBL" id="ESU77698.1"/>
    </source>
</evidence>